<keyword evidence="4 7" id="KW-0812">Transmembrane</keyword>
<feature type="transmembrane region" description="Helical" evidence="7">
    <location>
        <begin position="406"/>
        <end position="426"/>
    </location>
</feature>
<evidence type="ECO:0000313" key="9">
    <source>
        <dbReference type="EMBL" id="CAK8682322.1"/>
    </source>
</evidence>
<evidence type="ECO:0000256" key="3">
    <source>
        <dbReference type="ARBA" id="ARBA00022475"/>
    </source>
</evidence>
<comment type="subcellular location">
    <subcellularLocation>
        <location evidence="1">Cell membrane</location>
        <topology evidence="1">Multi-pass membrane protein</topology>
    </subcellularLocation>
    <subcellularLocation>
        <location evidence="7">Membrane</location>
        <topology evidence="7">Multi-pass membrane protein</topology>
    </subcellularLocation>
</comment>
<evidence type="ECO:0000256" key="1">
    <source>
        <dbReference type="ARBA" id="ARBA00004651"/>
    </source>
</evidence>
<keyword evidence="3" id="KW-1003">Cell membrane</keyword>
<evidence type="ECO:0000313" key="10">
    <source>
        <dbReference type="Proteomes" id="UP001642483"/>
    </source>
</evidence>
<gene>
    <name evidence="9" type="ORF">CVLEPA_LOCUS12998</name>
</gene>
<dbReference type="PANTHER" id="PTHR16024:SF6">
    <property type="entry name" value="XK-RELATED PROTEIN"/>
    <property type="match status" value="1"/>
</dbReference>
<keyword evidence="10" id="KW-1185">Reference proteome</keyword>
<feature type="transmembrane region" description="Helical" evidence="7">
    <location>
        <begin position="264"/>
        <end position="287"/>
    </location>
</feature>
<dbReference type="Pfam" id="PF09815">
    <property type="entry name" value="XK-related"/>
    <property type="match status" value="1"/>
</dbReference>
<evidence type="ECO:0000256" key="8">
    <source>
        <dbReference type="SAM" id="MobiDB-lite"/>
    </source>
</evidence>
<accession>A0ABP0FRR3</accession>
<feature type="transmembrane region" description="Helical" evidence="7">
    <location>
        <begin position="102"/>
        <end position="122"/>
    </location>
</feature>
<feature type="transmembrane region" description="Helical" evidence="7">
    <location>
        <begin position="308"/>
        <end position="333"/>
    </location>
</feature>
<protein>
    <recommendedName>
        <fullName evidence="7">XK-related protein</fullName>
    </recommendedName>
</protein>
<feature type="compositionally biased region" description="Low complexity" evidence="8">
    <location>
        <begin position="1"/>
        <end position="16"/>
    </location>
</feature>
<feature type="transmembrane region" description="Helical" evidence="7">
    <location>
        <begin position="339"/>
        <end position="358"/>
    </location>
</feature>
<organism evidence="9 10">
    <name type="scientific">Clavelina lepadiformis</name>
    <name type="common">Light-bulb sea squirt</name>
    <name type="synonym">Ascidia lepadiformis</name>
    <dbReference type="NCBI Taxonomy" id="159417"/>
    <lineage>
        <taxon>Eukaryota</taxon>
        <taxon>Metazoa</taxon>
        <taxon>Chordata</taxon>
        <taxon>Tunicata</taxon>
        <taxon>Ascidiacea</taxon>
        <taxon>Aplousobranchia</taxon>
        <taxon>Clavelinidae</taxon>
        <taxon>Clavelina</taxon>
    </lineage>
</organism>
<evidence type="ECO:0000256" key="4">
    <source>
        <dbReference type="ARBA" id="ARBA00022692"/>
    </source>
</evidence>
<comment type="similarity">
    <text evidence="2 7">Belongs to the XK family.</text>
</comment>
<dbReference type="InterPro" id="IPR050895">
    <property type="entry name" value="XK-related_scramblase"/>
</dbReference>
<evidence type="ECO:0000256" key="2">
    <source>
        <dbReference type="ARBA" id="ARBA00008789"/>
    </source>
</evidence>
<feature type="region of interest" description="Disordered" evidence="8">
    <location>
        <begin position="517"/>
        <end position="536"/>
    </location>
</feature>
<evidence type="ECO:0000256" key="6">
    <source>
        <dbReference type="ARBA" id="ARBA00023136"/>
    </source>
</evidence>
<name>A0ABP0FRR3_CLALP</name>
<sequence length="536" mass="61197">MLVGSSVDSLDSSDSSSSDHNDESEQEVMTRGVASSFPFNVTVTDSAITLPEIPSTPDCPNIEPKSKDASEQEGCQEEVAFTFCSTFHALFNFNNFWKPSHYTIISLCLNIVPIIIYLFDFVTDWLNGFSYLKRRQEYEDNIIYFGMTIALIIFPTIIIHVFSAYWEIKAKNHERNEGEQENGTNNGCCFLFGMALVHILQIGPVYRYLRAAHHGLKSTNCEIKGNKVLRDYYYKKCHVELAAVGFLRMVESFLEAGPQLILQIYIMVTTLQTPFITVFSCCMSLFGMSTCPVSFERDLRISDDKEQLSIIGTVVMFLYRVCNITSRVFALALLLNLHFWIWISLFLLHWCAMTLMIVKQNTEFCGKRSETTLNAKEIFYDVIIGFFYNFDYFNVQTGNKNKWKMLFYYVVVFIEDLAIVTSWYFFRHGGSLLDYITGATGNTTSKEQVNFTTISTPVLSHGVVPDHIALMLVLVTMATYFFGVGFLTVYYTVFHTTTASRYSIKTVFHWKRFTQGPNDDQGSQEEPASSTVESTI</sequence>
<feature type="transmembrane region" description="Helical" evidence="7">
    <location>
        <begin position="142"/>
        <end position="166"/>
    </location>
</feature>
<keyword evidence="5 7" id="KW-1133">Transmembrane helix</keyword>
<dbReference type="Proteomes" id="UP001642483">
    <property type="component" value="Unassembled WGS sequence"/>
</dbReference>
<feature type="region of interest" description="Disordered" evidence="8">
    <location>
        <begin position="50"/>
        <end position="69"/>
    </location>
</feature>
<feature type="transmembrane region" description="Helical" evidence="7">
    <location>
        <begin position="468"/>
        <end position="493"/>
    </location>
</feature>
<dbReference type="InterPro" id="IPR018629">
    <property type="entry name" value="XK-rel"/>
</dbReference>
<proteinExistence type="inferred from homology"/>
<feature type="region of interest" description="Disordered" evidence="8">
    <location>
        <begin position="1"/>
        <end position="33"/>
    </location>
</feature>
<evidence type="ECO:0000256" key="7">
    <source>
        <dbReference type="RuleBase" id="RU910716"/>
    </source>
</evidence>
<reference evidence="9 10" key="1">
    <citation type="submission" date="2024-02" db="EMBL/GenBank/DDBJ databases">
        <authorList>
            <person name="Daric V."/>
            <person name="Darras S."/>
        </authorList>
    </citation>
    <scope>NUCLEOTIDE SEQUENCE [LARGE SCALE GENOMIC DNA]</scope>
</reference>
<feature type="transmembrane region" description="Helical" evidence="7">
    <location>
        <begin position="187"/>
        <end position="209"/>
    </location>
</feature>
<dbReference type="PANTHER" id="PTHR16024">
    <property type="entry name" value="XK-RELATED PROTEIN"/>
    <property type="match status" value="1"/>
</dbReference>
<comment type="caution">
    <text evidence="9">The sequence shown here is derived from an EMBL/GenBank/DDBJ whole genome shotgun (WGS) entry which is preliminary data.</text>
</comment>
<dbReference type="EMBL" id="CAWYQH010000090">
    <property type="protein sequence ID" value="CAK8682322.1"/>
    <property type="molecule type" value="Genomic_DNA"/>
</dbReference>
<keyword evidence="6 7" id="KW-0472">Membrane</keyword>
<evidence type="ECO:0000256" key="5">
    <source>
        <dbReference type="ARBA" id="ARBA00022989"/>
    </source>
</evidence>